<sequence>MDSMNSIRSEIEDHLASNGYTLTTFGHLSGMNRGTLSAILHASPPKPIAIRQLDVITEALGYPEGWFYHLYLSECFANEKVSRRRLESYLIRSAELNKLDCIKAAISRLVDNPKHIHIIFDIGEKLYALGHITESALFHEAAAELEKYNHSERLAISQYRLFMAHQGPHVEENWKAVIRFESFRLRLPENYQLDALLRLAIVCFALSKWKEVEKYADELRMLAQAIYREQLKRLKQNRPFEILHTERHFVVYYGQGYLLKAGALGKQGYYEDGKKFVLGYADLGWFHELDEVGTSEVKKFSLWAKANLYTFDMMMGKYDILMDYTDFLDEHPQELLPALVTIVECANKYDFQIDWVLEKYAEQITRFDTSGNIINYGLFYSYCYQIAIYHLNQLEYIKGISFTLQALNLAITIRSDKDFIQCVTLFEAYRPHSTEVLRNEYHSLMNQMRKSEENLCYL</sequence>
<evidence type="ECO:0000313" key="1">
    <source>
        <dbReference type="EMBL" id="MBP2001680.1"/>
    </source>
</evidence>
<dbReference type="EMBL" id="JAGGLD010000004">
    <property type="protein sequence ID" value="MBP2001680.1"/>
    <property type="molecule type" value="Genomic_DNA"/>
</dbReference>
<organism evidence="1 2">
    <name type="scientific">Paenibacillus shirakamiensis</name>
    <dbReference type="NCBI Taxonomy" id="1265935"/>
    <lineage>
        <taxon>Bacteria</taxon>
        <taxon>Bacillati</taxon>
        <taxon>Bacillota</taxon>
        <taxon>Bacilli</taxon>
        <taxon>Bacillales</taxon>
        <taxon>Paenibacillaceae</taxon>
        <taxon>Paenibacillus</taxon>
    </lineage>
</organism>
<keyword evidence="2" id="KW-1185">Reference proteome</keyword>
<reference evidence="1 2" key="1">
    <citation type="submission" date="2021-03" db="EMBL/GenBank/DDBJ databases">
        <title>Genomic Encyclopedia of Type Strains, Phase IV (KMG-IV): sequencing the most valuable type-strain genomes for metagenomic binning, comparative biology and taxonomic classification.</title>
        <authorList>
            <person name="Goeker M."/>
        </authorList>
    </citation>
    <scope>NUCLEOTIDE SEQUENCE [LARGE SCALE GENOMIC DNA]</scope>
    <source>
        <strain evidence="1 2">DSM 26806</strain>
    </source>
</reference>
<gene>
    <name evidence="1" type="ORF">J2Z69_002725</name>
</gene>
<evidence type="ECO:0000313" key="2">
    <source>
        <dbReference type="Proteomes" id="UP001519288"/>
    </source>
</evidence>
<comment type="caution">
    <text evidence="1">The sequence shown here is derived from an EMBL/GenBank/DDBJ whole genome shotgun (WGS) entry which is preliminary data.</text>
</comment>
<protein>
    <submittedName>
        <fullName evidence="1">Transcriptional regulator with XRE-family HTH domain</fullName>
    </submittedName>
</protein>
<proteinExistence type="predicted"/>
<dbReference type="Proteomes" id="UP001519288">
    <property type="component" value="Unassembled WGS sequence"/>
</dbReference>
<dbReference type="RefSeq" id="WP_209863399.1">
    <property type="nucleotide sequence ID" value="NZ_JAGGLD010000004.1"/>
</dbReference>
<accession>A0ABS4JJ05</accession>
<name>A0ABS4JJ05_9BACL</name>